<organism evidence="12 13">
    <name type="scientific">Tigriopus californicus</name>
    <name type="common">Marine copepod</name>
    <dbReference type="NCBI Taxonomy" id="6832"/>
    <lineage>
        <taxon>Eukaryota</taxon>
        <taxon>Metazoa</taxon>
        <taxon>Ecdysozoa</taxon>
        <taxon>Arthropoda</taxon>
        <taxon>Crustacea</taxon>
        <taxon>Multicrustacea</taxon>
        <taxon>Hexanauplia</taxon>
        <taxon>Copepoda</taxon>
        <taxon>Harpacticoida</taxon>
        <taxon>Harpacticidae</taxon>
        <taxon>Tigriopus</taxon>
    </lineage>
</organism>
<evidence type="ECO:0000256" key="4">
    <source>
        <dbReference type="ARBA" id="ARBA00001946"/>
    </source>
</evidence>
<evidence type="ECO:0000256" key="5">
    <source>
        <dbReference type="ARBA" id="ARBA00010869"/>
    </source>
</evidence>
<dbReference type="SUPFAM" id="SSF53686">
    <property type="entry name" value="Tryptophan synthase beta subunit-like PLP-dependent enzymes"/>
    <property type="match status" value="1"/>
</dbReference>
<comment type="similarity">
    <text evidence="5">Belongs to the serine/threonine dehydratase family.</text>
</comment>
<dbReference type="EMBL" id="VCGU01000002">
    <property type="protein sequence ID" value="TRY79455.1"/>
    <property type="molecule type" value="Genomic_DNA"/>
</dbReference>
<feature type="domain" description="Tryptophan synthase beta chain-like PALP" evidence="11">
    <location>
        <begin position="30"/>
        <end position="327"/>
    </location>
</feature>
<feature type="non-terminal residue" evidence="12">
    <location>
        <position position="1"/>
    </location>
</feature>
<evidence type="ECO:0000256" key="1">
    <source>
        <dbReference type="ARBA" id="ARBA00001913"/>
    </source>
</evidence>
<dbReference type="PANTHER" id="PTHR43050">
    <property type="entry name" value="SERINE / THREONINE RACEMASE FAMILY MEMBER"/>
    <property type="match status" value="1"/>
</dbReference>
<dbReference type="InterPro" id="IPR036052">
    <property type="entry name" value="TrpB-like_PALP_sf"/>
</dbReference>
<keyword evidence="8" id="KW-0663">Pyridoxal phosphate</keyword>
<comment type="cofactor">
    <cofactor evidence="4">
        <name>Mg(2+)</name>
        <dbReference type="ChEBI" id="CHEBI:18420"/>
    </cofactor>
</comment>
<dbReference type="OMA" id="TIICETR"/>
<keyword evidence="7" id="KW-0460">Magnesium</keyword>
<dbReference type="GO" id="GO:0018114">
    <property type="term" value="F:threonine racemase activity"/>
    <property type="evidence" value="ECO:0007669"/>
    <property type="project" value="TreeGrafter"/>
</dbReference>
<dbReference type="Gene3D" id="3.40.50.1100">
    <property type="match status" value="2"/>
</dbReference>
<dbReference type="AlphaFoldDB" id="A0A553PP50"/>
<dbReference type="GO" id="GO:0003941">
    <property type="term" value="F:L-serine ammonia-lyase activity"/>
    <property type="evidence" value="ECO:0007669"/>
    <property type="project" value="UniProtKB-EC"/>
</dbReference>
<evidence type="ECO:0000256" key="8">
    <source>
        <dbReference type="ARBA" id="ARBA00022898"/>
    </source>
</evidence>
<dbReference type="Pfam" id="PF00291">
    <property type="entry name" value="PALP"/>
    <property type="match status" value="1"/>
</dbReference>
<evidence type="ECO:0000256" key="9">
    <source>
        <dbReference type="ARBA" id="ARBA00023239"/>
    </source>
</evidence>
<dbReference type="GO" id="GO:0000287">
    <property type="term" value="F:magnesium ion binding"/>
    <property type="evidence" value="ECO:0007669"/>
    <property type="project" value="TreeGrafter"/>
</dbReference>
<evidence type="ECO:0000313" key="13">
    <source>
        <dbReference type="Proteomes" id="UP000318571"/>
    </source>
</evidence>
<comment type="cofactor">
    <cofactor evidence="3">
        <name>Mn(2+)</name>
        <dbReference type="ChEBI" id="CHEBI:29035"/>
    </cofactor>
</comment>
<dbReference type="GO" id="GO:0070179">
    <property type="term" value="P:D-serine biosynthetic process"/>
    <property type="evidence" value="ECO:0007669"/>
    <property type="project" value="TreeGrafter"/>
</dbReference>
<dbReference type="PANTHER" id="PTHR43050:SF1">
    <property type="entry name" value="SERINE RACEMASE"/>
    <property type="match status" value="1"/>
</dbReference>
<comment type="cofactor">
    <cofactor evidence="1">
        <name>Ca(2+)</name>
        <dbReference type="ChEBI" id="CHEBI:29108"/>
    </cofactor>
</comment>
<evidence type="ECO:0000259" key="11">
    <source>
        <dbReference type="Pfam" id="PF00291"/>
    </source>
</evidence>
<dbReference type="STRING" id="6832.A0A553PP50"/>
<reference evidence="12 13" key="1">
    <citation type="journal article" date="2018" name="Nat. Ecol. Evol.">
        <title>Genomic signatures of mitonuclear coevolution across populations of Tigriopus californicus.</title>
        <authorList>
            <person name="Barreto F.S."/>
            <person name="Watson E.T."/>
            <person name="Lima T.G."/>
            <person name="Willett C.S."/>
            <person name="Edmands S."/>
            <person name="Li W."/>
            <person name="Burton R.S."/>
        </authorList>
    </citation>
    <scope>NUCLEOTIDE SEQUENCE [LARGE SCALE GENOMIC DNA]</scope>
    <source>
        <strain evidence="12 13">San Diego</strain>
    </source>
</reference>
<proteinExistence type="inferred from homology"/>
<evidence type="ECO:0000313" key="12">
    <source>
        <dbReference type="EMBL" id="TRY79455.1"/>
    </source>
</evidence>
<gene>
    <name evidence="12" type="ORF">TCAL_09785</name>
</gene>
<comment type="caution">
    <text evidence="12">The sequence shown here is derived from an EMBL/GenBank/DDBJ whole genome shotgun (WGS) entry which is preliminary data.</text>
</comment>
<protein>
    <recommendedName>
        <fullName evidence="6">L-serine ammonia-lyase</fullName>
        <ecNumber evidence="6">4.3.1.17</ecNumber>
    </recommendedName>
</protein>
<sequence length="346" mass="37274">ALDRISVPPGRMNNKGHFKKTDWIEIQTRISPIVKQTPVISNENINDLYGLEVFFKCENLQNTGAFKIRGAANVVLKAQREQKLKNGIIGSSSGNHGIALATLGKALDIPCVVVVPPICPKMKVKKIKDLGAEIIFTPGMNYADRERIVNEIASVRGLMIVSNGNSLDCIQGHGTMALELSSQVVGDPLDAILVPASTGGMLAGCALATKDVNPTCKIIAVEPKGKCLADSLRAKTMLWPGPRKYLETRAEGLKTQAVFPIPFDICCDHVEPEVLTVSDEEMIRGIQLAAAELKLVLEMPAGAALAAAFQVKKRFPNVKRLGIILCGGNIDMEVLMDSLVAFDPNP</sequence>
<dbReference type="GO" id="GO:0005524">
    <property type="term" value="F:ATP binding"/>
    <property type="evidence" value="ECO:0007669"/>
    <property type="project" value="TreeGrafter"/>
</dbReference>
<keyword evidence="13" id="KW-1185">Reference proteome</keyword>
<evidence type="ECO:0000256" key="2">
    <source>
        <dbReference type="ARBA" id="ARBA00001933"/>
    </source>
</evidence>
<evidence type="ECO:0000256" key="10">
    <source>
        <dbReference type="ARBA" id="ARBA00049406"/>
    </source>
</evidence>
<dbReference type="GO" id="GO:0030378">
    <property type="term" value="F:serine racemase activity"/>
    <property type="evidence" value="ECO:0007669"/>
    <property type="project" value="TreeGrafter"/>
</dbReference>
<dbReference type="InterPro" id="IPR000634">
    <property type="entry name" value="Ser/Thr_deHydtase_PyrdxlP-BS"/>
</dbReference>
<dbReference type="EC" id="4.3.1.17" evidence="6"/>
<evidence type="ECO:0000256" key="7">
    <source>
        <dbReference type="ARBA" id="ARBA00022842"/>
    </source>
</evidence>
<comment type="cofactor">
    <cofactor evidence="2">
        <name>pyridoxal 5'-phosphate</name>
        <dbReference type="ChEBI" id="CHEBI:597326"/>
    </cofactor>
</comment>
<keyword evidence="9" id="KW-0456">Lyase</keyword>
<dbReference type="FunFam" id="3.40.50.1100:FF:000005">
    <property type="entry name" value="Threonine dehydratase catabolic"/>
    <property type="match status" value="1"/>
</dbReference>
<dbReference type="GO" id="GO:0030170">
    <property type="term" value="F:pyridoxal phosphate binding"/>
    <property type="evidence" value="ECO:0007669"/>
    <property type="project" value="InterPro"/>
</dbReference>
<accession>A0A553PP50</accession>
<evidence type="ECO:0000256" key="6">
    <source>
        <dbReference type="ARBA" id="ARBA00012093"/>
    </source>
</evidence>
<evidence type="ECO:0000256" key="3">
    <source>
        <dbReference type="ARBA" id="ARBA00001936"/>
    </source>
</evidence>
<dbReference type="InterPro" id="IPR001926">
    <property type="entry name" value="TrpB-like_PALP"/>
</dbReference>
<comment type="catalytic activity">
    <reaction evidence="10">
        <text>L-serine = pyruvate + NH4(+)</text>
        <dbReference type="Rhea" id="RHEA:19169"/>
        <dbReference type="ChEBI" id="CHEBI:15361"/>
        <dbReference type="ChEBI" id="CHEBI:28938"/>
        <dbReference type="ChEBI" id="CHEBI:33384"/>
        <dbReference type="EC" id="4.3.1.17"/>
    </reaction>
</comment>
<dbReference type="Proteomes" id="UP000318571">
    <property type="component" value="Chromosome 6"/>
</dbReference>
<dbReference type="PROSITE" id="PS00165">
    <property type="entry name" value="DEHYDRATASE_SER_THR"/>
    <property type="match status" value="1"/>
</dbReference>
<name>A0A553PP50_TIGCA</name>